<dbReference type="AlphaFoldDB" id="A0A164Q1H7"/>
<evidence type="ECO:0000313" key="1">
    <source>
        <dbReference type="EMBL" id="KZS89235.1"/>
    </source>
</evidence>
<reference evidence="1 2" key="1">
    <citation type="journal article" date="2016" name="Mol. Biol. Evol.">
        <title>Comparative Genomics of Early-Diverging Mushroom-Forming Fungi Provides Insights into the Origins of Lignocellulose Decay Capabilities.</title>
        <authorList>
            <person name="Nagy L.G."/>
            <person name="Riley R."/>
            <person name="Tritt A."/>
            <person name="Adam C."/>
            <person name="Daum C."/>
            <person name="Floudas D."/>
            <person name="Sun H."/>
            <person name="Yadav J.S."/>
            <person name="Pangilinan J."/>
            <person name="Larsson K.H."/>
            <person name="Matsuura K."/>
            <person name="Barry K."/>
            <person name="Labutti K."/>
            <person name="Kuo R."/>
            <person name="Ohm R.A."/>
            <person name="Bhattacharya S.S."/>
            <person name="Shirouzu T."/>
            <person name="Yoshinaga Y."/>
            <person name="Martin F.M."/>
            <person name="Grigoriev I.V."/>
            <person name="Hibbett D.S."/>
        </authorList>
    </citation>
    <scope>NUCLEOTIDE SEQUENCE [LARGE SCALE GENOMIC DNA]</scope>
    <source>
        <strain evidence="1 2">HHB9708</strain>
    </source>
</reference>
<protein>
    <submittedName>
        <fullName evidence="1">Uncharacterized protein</fullName>
    </submittedName>
</protein>
<proteinExistence type="predicted"/>
<gene>
    <name evidence="1" type="ORF">SISNIDRAFT_232300</name>
</gene>
<name>A0A164Q1H7_9AGAM</name>
<organism evidence="1 2">
    <name type="scientific">Sistotremastrum niveocremeum HHB9708</name>
    <dbReference type="NCBI Taxonomy" id="1314777"/>
    <lineage>
        <taxon>Eukaryota</taxon>
        <taxon>Fungi</taxon>
        <taxon>Dikarya</taxon>
        <taxon>Basidiomycota</taxon>
        <taxon>Agaricomycotina</taxon>
        <taxon>Agaricomycetes</taxon>
        <taxon>Sistotremastrales</taxon>
        <taxon>Sistotremastraceae</taxon>
        <taxon>Sertulicium</taxon>
        <taxon>Sertulicium niveocremeum</taxon>
    </lineage>
</organism>
<sequence length="198" mass="22404">MPQKTRHGFLCFRSSVPKWTHYHWSNDRNDLELACRHQYLCCTSGSLRRDRPTPCYLRALHGDVYSPNATNATKSPRHTRTGVRCLLKISHPLVGLLDYNPRRLSYASDTHRFIPCLTGLGCSIGSRATFADHINNLESYLEIMSIRSSKSELSSKALIPRDPPAVEQERNHVTYRCLLNLPLSDLKAVEDLGSLPAT</sequence>
<accession>A0A164Q1H7</accession>
<dbReference type="EMBL" id="KV419429">
    <property type="protein sequence ID" value="KZS89235.1"/>
    <property type="molecule type" value="Genomic_DNA"/>
</dbReference>
<keyword evidence="2" id="KW-1185">Reference proteome</keyword>
<dbReference type="Proteomes" id="UP000076722">
    <property type="component" value="Unassembled WGS sequence"/>
</dbReference>
<evidence type="ECO:0000313" key="2">
    <source>
        <dbReference type="Proteomes" id="UP000076722"/>
    </source>
</evidence>